<dbReference type="Gene3D" id="3.40.50.2000">
    <property type="entry name" value="Glycogen Phosphorylase B"/>
    <property type="match status" value="2"/>
</dbReference>
<dbReference type="Pfam" id="PF13477">
    <property type="entry name" value="Glyco_trans_4_2"/>
    <property type="match status" value="1"/>
</dbReference>
<name>W7V057_RUMFL</name>
<dbReference type="InterPro" id="IPR028098">
    <property type="entry name" value="Glyco_trans_4-like_N"/>
</dbReference>
<evidence type="ECO:0000259" key="2">
    <source>
        <dbReference type="Pfam" id="PF13477"/>
    </source>
</evidence>
<keyword evidence="4" id="KW-1185">Reference proteome</keyword>
<sequence length="303" mass="34404">MNPVSELNLLRDYKKLLKEVKPDIVLGFTIKPNIYGAMAADSLGIPFVANITGLGTAVENAGWKQKVFINLYKVAFKNIQCVFFQNTENRQLFVDNRIAMGKHKMLPGSGVNLDRFPVREYPSDENGVVRFAFISRIMKEKGIDYYLAAAKVIRKKYPNAEFHVCGFCEAEYEGKLNEYNENGTVIYHGMIHDVADFLENIHCVIHPTYYPEGLSNVLLEASASGRPIITTDRSGCREVIDDGVNGYMIPCRNGRKLIEAVDKFMRLSNDERRNMGLAGRTKVQNEFDRQIVVQKYVDEVEKV</sequence>
<gene>
    <name evidence="3" type="ORF">RF007C_01155</name>
</gene>
<evidence type="ECO:0008006" key="5">
    <source>
        <dbReference type="Google" id="ProtNLM"/>
    </source>
</evidence>
<dbReference type="AlphaFoldDB" id="W7V057"/>
<dbReference type="PANTHER" id="PTHR12526:SF630">
    <property type="entry name" value="GLYCOSYLTRANSFERASE"/>
    <property type="match status" value="1"/>
</dbReference>
<dbReference type="Proteomes" id="UP000019365">
    <property type="component" value="Unassembled WGS sequence"/>
</dbReference>
<protein>
    <recommendedName>
        <fullName evidence="5">Glycosyl transferase family 1 domain-containing protein</fullName>
    </recommendedName>
</protein>
<reference evidence="3 4" key="1">
    <citation type="journal article" date="2014" name="PLoS ONE">
        <title>Rumen cellulosomics: divergent fiber-degrading strategies revealed by comparative genome-wide analysis of six ruminococcal strains.</title>
        <authorList>
            <person name="Dassa B."/>
            <person name="Borovok I."/>
            <person name="Ruimy-Israeli V."/>
            <person name="Lamed R."/>
            <person name="Flint H.J."/>
            <person name="Duncan S.H."/>
            <person name="Henrissat B."/>
            <person name="Coutinho P."/>
            <person name="Morrison M."/>
            <person name="Mosoni P."/>
            <person name="Yeoman C.J."/>
            <person name="White B.A."/>
            <person name="Bayer E.A."/>
        </authorList>
    </citation>
    <scope>NUCLEOTIDE SEQUENCE [LARGE SCALE GENOMIC DNA]</scope>
    <source>
        <strain evidence="3 4">007c</strain>
    </source>
</reference>
<dbReference type="GO" id="GO:0016757">
    <property type="term" value="F:glycosyltransferase activity"/>
    <property type="evidence" value="ECO:0007669"/>
    <property type="project" value="InterPro"/>
</dbReference>
<proteinExistence type="predicted"/>
<evidence type="ECO:0000259" key="1">
    <source>
        <dbReference type="Pfam" id="PF00534"/>
    </source>
</evidence>
<accession>W7V057</accession>
<comment type="caution">
    <text evidence="3">The sequence shown here is derived from an EMBL/GenBank/DDBJ whole genome shotgun (WGS) entry which is preliminary data.</text>
</comment>
<dbReference type="eggNOG" id="COG0438">
    <property type="taxonomic scope" value="Bacteria"/>
</dbReference>
<feature type="domain" description="Glycosyltransferase subfamily 4-like N-terminal" evidence="2">
    <location>
        <begin position="3"/>
        <end position="86"/>
    </location>
</feature>
<evidence type="ECO:0000313" key="3">
    <source>
        <dbReference type="EMBL" id="EWM54107.1"/>
    </source>
</evidence>
<dbReference type="PATRIC" id="fig|1341157.4.peg.1225"/>
<dbReference type="Pfam" id="PF00534">
    <property type="entry name" value="Glycos_transf_1"/>
    <property type="match status" value="1"/>
</dbReference>
<feature type="domain" description="Glycosyl transferase family 1" evidence="1">
    <location>
        <begin position="131"/>
        <end position="280"/>
    </location>
</feature>
<dbReference type="EMBL" id="ATAX01000019">
    <property type="protein sequence ID" value="EWM54107.1"/>
    <property type="molecule type" value="Genomic_DNA"/>
</dbReference>
<dbReference type="CDD" id="cd03808">
    <property type="entry name" value="GT4_CapM-like"/>
    <property type="match status" value="1"/>
</dbReference>
<dbReference type="InterPro" id="IPR001296">
    <property type="entry name" value="Glyco_trans_1"/>
</dbReference>
<dbReference type="SUPFAM" id="SSF53756">
    <property type="entry name" value="UDP-Glycosyltransferase/glycogen phosphorylase"/>
    <property type="match status" value="1"/>
</dbReference>
<evidence type="ECO:0000313" key="4">
    <source>
        <dbReference type="Proteomes" id="UP000019365"/>
    </source>
</evidence>
<organism evidence="3 4">
    <name type="scientific">Ruminococcus flavefaciens 007c</name>
    <dbReference type="NCBI Taxonomy" id="1341157"/>
    <lineage>
        <taxon>Bacteria</taxon>
        <taxon>Bacillati</taxon>
        <taxon>Bacillota</taxon>
        <taxon>Clostridia</taxon>
        <taxon>Eubacteriales</taxon>
        <taxon>Oscillospiraceae</taxon>
        <taxon>Ruminococcus</taxon>
    </lineage>
</organism>
<dbReference type="PANTHER" id="PTHR12526">
    <property type="entry name" value="GLYCOSYLTRANSFERASE"/>
    <property type="match status" value="1"/>
</dbReference>